<reference evidence="1" key="1">
    <citation type="journal article" date="2014" name="Front. Microbiol.">
        <title>High frequency of phylogenetically diverse reductive dehalogenase-homologous genes in deep subseafloor sedimentary metagenomes.</title>
        <authorList>
            <person name="Kawai M."/>
            <person name="Futagami T."/>
            <person name="Toyoda A."/>
            <person name="Takaki Y."/>
            <person name="Nishi S."/>
            <person name="Hori S."/>
            <person name="Arai W."/>
            <person name="Tsubouchi T."/>
            <person name="Morono Y."/>
            <person name="Uchiyama I."/>
            <person name="Ito T."/>
            <person name="Fujiyama A."/>
            <person name="Inagaki F."/>
            <person name="Takami H."/>
        </authorList>
    </citation>
    <scope>NUCLEOTIDE SEQUENCE</scope>
    <source>
        <strain evidence="1">Expedition CK06-06</strain>
    </source>
</reference>
<feature type="non-terminal residue" evidence="1">
    <location>
        <position position="244"/>
    </location>
</feature>
<proteinExistence type="predicted"/>
<dbReference type="InterPro" id="IPR043733">
    <property type="entry name" value="DUF5677"/>
</dbReference>
<dbReference type="Pfam" id="PF18928">
    <property type="entry name" value="DUF5677"/>
    <property type="match status" value="1"/>
</dbReference>
<comment type="caution">
    <text evidence="1">The sequence shown here is derived from an EMBL/GenBank/DDBJ whole genome shotgun (WGS) entry which is preliminary data.</text>
</comment>
<name>X1PRY7_9ZZZZ</name>
<gene>
    <name evidence="1" type="ORF">S06H3_51046</name>
</gene>
<accession>X1PRY7</accession>
<dbReference type="EMBL" id="BARV01032367">
    <property type="protein sequence ID" value="GAI33644.1"/>
    <property type="molecule type" value="Genomic_DNA"/>
</dbReference>
<sequence>MPKFDADDYLPAEAYEKALGAFHAIVAILLFEFVRDKLGDRDTIIRNFIARADMMAQAVFRLWDLQDYQDCWILHRCLLDRLFHLWHLQQNDEFEVFEQWSFLEQYNAINRVRSDAEFSDALESKLFSLTPEQKERARALAKNPPAWQRPKGENAAKGLDMRFLYRYGYDFGSTHVHPMANDGQQDFYTITKLEPAPDFPDYRSVLSNTLLVATILVQQGLNASTLSWRALIFDFLDDLRNFLD</sequence>
<protein>
    <submittedName>
        <fullName evidence="1">Uncharacterized protein</fullName>
    </submittedName>
</protein>
<evidence type="ECO:0000313" key="1">
    <source>
        <dbReference type="EMBL" id="GAI33644.1"/>
    </source>
</evidence>
<organism evidence="1">
    <name type="scientific">marine sediment metagenome</name>
    <dbReference type="NCBI Taxonomy" id="412755"/>
    <lineage>
        <taxon>unclassified sequences</taxon>
        <taxon>metagenomes</taxon>
        <taxon>ecological metagenomes</taxon>
    </lineage>
</organism>
<dbReference type="AlphaFoldDB" id="X1PRY7"/>